<name>A0A6C0FB18_9ZZZZ</name>
<protein>
    <submittedName>
        <fullName evidence="1">Uncharacterized protein</fullName>
    </submittedName>
</protein>
<dbReference type="AlphaFoldDB" id="A0A6C0FB18"/>
<proteinExistence type="predicted"/>
<dbReference type="EMBL" id="MN738741">
    <property type="protein sequence ID" value="QHT36365.1"/>
    <property type="molecule type" value="Genomic_DNA"/>
</dbReference>
<evidence type="ECO:0000313" key="1">
    <source>
        <dbReference type="EMBL" id="QHT36365.1"/>
    </source>
</evidence>
<reference evidence="1" key="1">
    <citation type="journal article" date="2020" name="Nature">
        <title>Giant virus diversity and host interactions through global metagenomics.</title>
        <authorList>
            <person name="Schulz F."/>
            <person name="Roux S."/>
            <person name="Paez-Espino D."/>
            <person name="Jungbluth S."/>
            <person name="Walsh D.A."/>
            <person name="Denef V.J."/>
            <person name="McMahon K.D."/>
            <person name="Konstantinidis K.T."/>
            <person name="Eloe-Fadrosh E.A."/>
            <person name="Kyrpides N.C."/>
            <person name="Woyke T."/>
        </authorList>
    </citation>
    <scope>NUCLEOTIDE SEQUENCE</scope>
    <source>
        <strain evidence="1">GVMAG-S-ERX555931-87</strain>
    </source>
</reference>
<sequence length="150" mass="17601">MENKETEYIDGDADDFTIYLFSKEPQEKNSIKLELSKPDKDIKIGLHIFQELLMIFTAGMKYLYANGKESVNINELSMDDIKNINKYIASIGFIAIVEKFTIEEYLSNMKLPNYFVNKELIKDDTLLRDIYYEVTVNSSMIYRISFDFLK</sequence>
<accession>A0A6C0FB18</accession>
<organism evidence="1">
    <name type="scientific">viral metagenome</name>
    <dbReference type="NCBI Taxonomy" id="1070528"/>
    <lineage>
        <taxon>unclassified sequences</taxon>
        <taxon>metagenomes</taxon>
        <taxon>organismal metagenomes</taxon>
    </lineage>
</organism>